<accession>A0A699UH25</accession>
<sequence>MVAYLTKSNATEGFTQVIDFLNRSYIKYALTINPDIYVSCIKKFWNIVFIKQVNDFTRLQALVDKKKVVITEAVIRDVLRLDYAKGVDCLPNEVIFAELARMGYEKLSTKLTFYKAFFSSQWKFLIHTILQSISAKCTSWNEFSSVMASAVICLS</sequence>
<evidence type="ECO:0008006" key="2">
    <source>
        <dbReference type="Google" id="ProtNLM"/>
    </source>
</evidence>
<dbReference type="EMBL" id="BKCJ011336522">
    <property type="protein sequence ID" value="GFD22352.1"/>
    <property type="molecule type" value="Genomic_DNA"/>
</dbReference>
<dbReference type="AlphaFoldDB" id="A0A699UH25"/>
<feature type="non-terminal residue" evidence="1">
    <location>
        <position position="155"/>
    </location>
</feature>
<proteinExistence type="predicted"/>
<protein>
    <recommendedName>
        <fullName evidence="2">Xylulose kinase-1</fullName>
    </recommendedName>
</protein>
<name>A0A699UH25_TANCI</name>
<reference evidence="1" key="1">
    <citation type="journal article" date="2019" name="Sci. Rep.">
        <title>Draft genome of Tanacetum cinerariifolium, the natural source of mosquito coil.</title>
        <authorList>
            <person name="Yamashiro T."/>
            <person name="Shiraishi A."/>
            <person name="Satake H."/>
            <person name="Nakayama K."/>
        </authorList>
    </citation>
    <scope>NUCLEOTIDE SEQUENCE</scope>
</reference>
<organism evidence="1">
    <name type="scientific">Tanacetum cinerariifolium</name>
    <name type="common">Dalmatian daisy</name>
    <name type="synonym">Chrysanthemum cinerariifolium</name>
    <dbReference type="NCBI Taxonomy" id="118510"/>
    <lineage>
        <taxon>Eukaryota</taxon>
        <taxon>Viridiplantae</taxon>
        <taxon>Streptophyta</taxon>
        <taxon>Embryophyta</taxon>
        <taxon>Tracheophyta</taxon>
        <taxon>Spermatophyta</taxon>
        <taxon>Magnoliopsida</taxon>
        <taxon>eudicotyledons</taxon>
        <taxon>Gunneridae</taxon>
        <taxon>Pentapetalae</taxon>
        <taxon>asterids</taxon>
        <taxon>campanulids</taxon>
        <taxon>Asterales</taxon>
        <taxon>Asteraceae</taxon>
        <taxon>Asteroideae</taxon>
        <taxon>Anthemideae</taxon>
        <taxon>Anthemidinae</taxon>
        <taxon>Tanacetum</taxon>
    </lineage>
</organism>
<evidence type="ECO:0000313" key="1">
    <source>
        <dbReference type="EMBL" id="GFD22352.1"/>
    </source>
</evidence>
<comment type="caution">
    <text evidence="1">The sequence shown here is derived from an EMBL/GenBank/DDBJ whole genome shotgun (WGS) entry which is preliminary data.</text>
</comment>
<gene>
    <name evidence="1" type="ORF">Tci_894321</name>
</gene>